<dbReference type="InterPro" id="IPR053784">
    <property type="entry name" value="Choice_anch_U_dom"/>
</dbReference>
<dbReference type="Pfam" id="PF07581">
    <property type="entry name" value="Glug"/>
    <property type="match status" value="3"/>
</dbReference>
<evidence type="ECO:0000259" key="2">
    <source>
        <dbReference type="Pfam" id="PF07581"/>
    </source>
</evidence>
<dbReference type="NCBIfam" id="NF041766">
    <property type="entry name" value="choice_anch_U"/>
    <property type="match status" value="1"/>
</dbReference>
<protein>
    <submittedName>
        <fullName evidence="3">Bacillopeptidase F</fullName>
        <ecNumber evidence="3">3.4.21.-</ecNumber>
    </submittedName>
</protein>
<evidence type="ECO:0000313" key="3">
    <source>
        <dbReference type="EMBL" id="KXK27366.1"/>
    </source>
</evidence>
<accession>A0A136M0G9</accession>
<feature type="domain" description="GLUG" evidence="2">
    <location>
        <begin position="846"/>
        <end position="871"/>
    </location>
</feature>
<reference evidence="3 4" key="1">
    <citation type="submission" date="2015-02" db="EMBL/GenBank/DDBJ databases">
        <title>Improved understanding of the partial-nitritation anammox process through 23 genomes representing the majority of the microbial community.</title>
        <authorList>
            <person name="Speth D.R."/>
            <person name="In T Zandt M."/>
            <person name="Guerrero Cruz S."/>
            <person name="Jetten M.S."/>
            <person name="Dutilh B.E."/>
        </authorList>
    </citation>
    <scope>NUCLEOTIDE SEQUENCE [LARGE SCALE GENOMIC DNA]</scope>
    <source>
        <strain evidence="3">OLB20</strain>
    </source>
</reference>
<organism evidence="3 4">
    <name type="scientific">candidate division WS6 bacterium OLB20</name>
    <dbReference type="NCBI Taxonomy" id="1617426"/>
    <lineage>
        <taxon>Bacteria</taxon>
        <taxon>Candidatus Dojkabacteria</taxon>
    </lineage>
</organism>
<dbReference type="EMBL" id="JYNZ01000002">
    <property type="protein sequence ID" value="KXK27366.1"/>
    <property type="molecule type" value="Genomic_DNA"/>
</dbReference>
<dbReference type="GO" id="GO:0016787">
    <property type="term" value="F:hydrolase activity"/>
    <property type="evidence" value="ECO:0007669"/>
    <property type="project" value="UniProtKB-KW"/>
</dbReference>
<name>A0A136M0G9_9BACT</name>
<feature type="domain" description="GLUG" evidence="2">
    <location>
        <begin position="876"/>
        <end position="901"/>
    </location>
</feature>
<comment type="caution">
    <text evidence="3">The sequence shown here is derived from an EMBL/GenBank/DDBJ whole genome shotgun (WGS) entry which is preliminary data.</text>
</comment>
<dbReference type="Proteomes" id="UP000070457">
    <property type="component" value="Unassembled WGS sequence"/>
</dbReference>
<dbReference type="STRING" id="1617426.TR69_WS6001000242"/>
<dbReference type="InterPro" id="IPR011493">
    <property type="entry name" value="GLUG"/>
</dbReference>
<dbReference type="Gene3D" id="2.160.20.110">
    <property type="match status" value="2"/>
</dbReference>
<evidence type="ECO:0000313" key="4">
    <source>
        <dbReference type="Proteomes" id="UP000070457"/>
    </source>
</evidence>
<evidence type="ECO:0000256" key="1">
    <source>
        <dbReference type="SAM" id="MobiDB-lite"/>
    </source>
</evidence>
<feature type="domain" description="GLUG" evidence="2">
    <location>
        <begin position="795"/>
        <end position="816"/>
    </location>
</feature>
<keyword evidence="3" id="KW-0378">Hydrolase</keyword>
<feature type="region of interest" description="Disordered" evidence="1">
    <location>
        <begin position="1017"/>
        <end position="1041"/>
    </location>
</feature>
<proteinExistence type="predicted"/>
<gene>
    <name evidence="3" type="primary">bpr</name>
    <name evidence="3" type="ORF">TR69_WS6001000242</name>
</gene>
<dbReference type="EC" id="3.4.21.-" evidence="3"/>
<sequence>MDTLRRYFIGLLPSITSVRKSFSITVMILMFAGSFPVSRIEAFSGSGSGTELDPYVITDCTELQEIDDELDAHYVLANDIDCSFVPGTTIYTEDFETGAAGWGHSGTNDSWNIDSESCTQTFDSTAYGTNGNSGSGCSEEQLEVSELISPVISLTSAAHHYIQFDSWADDENGPCTDSGDYDSKDVAVTTDGGSSYTVLNDCFALHSTESVDGEFTTWRLPISGFANEDIQLMFRYDTEDDCCGYGWYVDNIVVGEGFVFTPIGDNIDRFTGSLDGAGYAINNLELFAGDYTGLFGVIDEGGEVFDLSVNGVLVNGGDYTGSIAGISYGTITDVSVTGSVSGGDYTGGLVGAHADPDGLGSSSPLVFTWDGDSYEFQVDVGGTLPSTVNGEDHAALRDGSLAPRGDKYDLKISQEYDEIVYYDELQLFTVDHAPGFDVAASIDRNLTGEYFSFAESPTHPLVSCTDKWGNDCLAQLAESDDDWSTKNPGDPDNFWVLDFGDLSDAEDINLIAEGFSDYTIDTVTRFKAIQVKDADGNWVDAYPRSQIDPPKGAPRTSLISLKDLFITDDYSVKVAFPRARMNWFAVDTTPQTELTVTGSYPSSVNLRFGGYTEADKTVFWDHDYRQRSNTPFEFLGAPAGKFTKYGDITPLLSSPDNQFAVLRHGDWMDVEFDYTPAADGLERSFVLQNWVLYKHWDKGAWARTVEPLPFHGMTEYPYLAPESYPYTPENTAYLEEWNTREYFGGGVQSNTIIDSSADVDVEGCDYTGGLVGYNLLESITGSSAHGNVYSECDDVGGLVGYNSEGSIEESFATGSVEGDEYVGGAIGSMNDSGSAYRVYATGNVTGYYRVGGFIGRNQYGFIEESYATGEVYGDESHVGGFAGGSGGDSEILNSYSRGDVTGYDYVGGFAGNNGGVINNSYSTGYVLGDETDGGFVAYSGGGPAESNFSFWDEDTSGLSYSEQGTGRTTAEMKSSATFTTDLGADSWDFDTVWGIDPGYNDGYPDFLYNLPADDADGDGIDDSVEDAGPNGGDANGDSISDSTQANVTTFVGSVSGNYVSMESTCDTIAAADIIEETENGMDDEAFDYTAGLFDFELTCAAPGETATVTMYFFGDYDASLVTVRKFNGVNDEYLDVPGAVATNSTIGGEDVLVITFDITDGGPLDMDGTANGTIIDPTGPAFNTAAAPQTGLGGSQR</sequence>
<dbReference type="PATRIC" id="fig|1617426.3.peg.238"/>
<dbReference type="AlphaFoldDB" id="A0A136M0G9"/>